<evidence type="ECO:0000313" key="2">
    <source>
        <dbReference type="EMBL" id="CAB4129481.1"/>
    </source>
</evidence>
<proteinExistence type="predicted"/>
<reference evidence="2" key="1">
    <citation type="submission" date="2020-04" db="EMBL/GenBank/DDBJ databases">
        <authorList>
            <person name="Chiriac C."/>
            <person name="Salcher M."/>
            <person name="Ghai R."/>
            <person name="Kavagutti S V."/>
        </authorList>
    </citation>
    <scope>NUCLEOTIDE SEQUENCE</scope>
</reference>
<name>A0A6J5L580_9CAUD</name>
<accession>A0A6J5L580</accession>
<sequence>MEFNKEYFSSPYYFYIKEGKDSISVYFSVSNTLTEARKKDEIVKFDKKDKEEVKKTISKIQKEKKLKNNSDVKKTLNKKKDELGELVDYDGSFLSSKIPIYNPYLSPKGTMDQEVVATRQTNNPITRGYRVYWGEGEEETDEVINETDFSDAFGYEETKDKNGPETFKTFVKELGLDKDEAADRTRQQGKEPDVKKHKRKLQNVPKKIKDQKGFIDKMTISEKSELENIKKQQVVDMVEDIVLGKKSSDKEVGKKKNTLSKLLMKNLENIKKIADKEGIEINDLVKILKK</sequence>
<feature type="compositionally biased region" description="Basic and acidic residues" evidence="1">
    <location>
        <begin position="178"/>
        <end position="194"/>
    </location>
</feature>
<gene>
    <name evidence="2" type="ORF">UFOVP117_7</name>
</gene>
<organism evidence="2">
    <name type="scientific">uncultured Caudovirales phage</name>
    <dbReference type="NCBI Taxonomy" id="2100421"/>
    <lineage>
        <taxon>Viruses</taxon>
        <taxon>Duplodnaviria</taxon>
        <taxon>Heunggongvirae</taxon>
        <taxon>Uroviricota</taxon>
        <taxon>Caudoviricetes</taxon>
        <taxon>Peduoviridae</taxon>
        <taxon>Maltschvirus</taxon>
        <taxon>Maltschvirus maltsch</taxon>
    </lineage>
</organism>
<protein>
    <submittedName>
        <fullName evidence="2">Uncharacterized protein</fullName>
    </submittedName>
</protein>
<evidence type="ECO:0000256" key="1">
    <source>
        <dbReference type="SAM" id="MobiDB-lite"/>
    </source>
</evidence>
<dbReference type="EMBL" id="LR796235">
    <property type="protein sequence ID" value="CAB4129481.1"/>
    <property type="molecule type" value="Genomic_DNA"/>
</dbReference>
<feature type="region of interest" description="Disordered" evidence="1">
    <location>
        <begin position="178"/>
        <end position="202"/>
    </location>
</feature>